<feature type="region of interest" description="Disordered" evidence="3">
    <location>
        <begin position="336"/>
        <end position="363"/>
    </location>
</feature>
<keyword evidence="1" id="KW-0833">Ubl conjugation pathway</keyword>
<feature type="compositionally biased region" description="Basic and acidic residues" evidence="3">
    <location>
        <begin position="494"/>
        <end position="505"/>
    </location>
</feature>
<feature type="compositionally biased region" description="Low complexity" evidence="3">
    <location>
        <begin position="1230"/>
        <end position="1256"/>
    </location>
</feature>
<feature type="compositionally biased region" description="Polar residues" evidence="3">
    <location>
        <begin position="893"/>
        <end position="902"/>
    </location>
</feature>
<feature type="compositionally biased region" description="Low complexity" evidence="3">
    <location>
        <begin position="1085"/>
        <end position="1116"/>
    </location>
</feature>
<dbReference type="InterPro" id="IPR028889">
    <property type="entry name" value="USP"/>
</dbReference>
<dbReference type="InterPro" id="IPR052398">
    <property type="entry name" value="Ubiquitin_hydrolase_53/54"/>
</dbReference>
<feature type="compositionally biased region" description="Low complexity" evidence="3">
    <location>
        <begin position="1410"/>
        <end position="1421"/>
    </location>
</feature>
<dbReference type="Gene3D" id="3.90.70.10">
    <property type="entry name" value="Cysteine proteinases"/>
    <property type="match status" value="1"/>
</dbReference>
<feature type="region of interest" description="Disordered" evidence="3">
    <location>
        <begin position="1003"/>
        <end position="1042"/>
    </location>
</feature>
<feature type="compositionally biased region" description="Polar residues" evidence="3">
    <location>
        <begin position="825"/>
        <end position="834"/>
    </location>
</feature>
<dbReference type="GO" id="GO:0004843">
    <property type="term" value="F:cysteine-type deubiquitinase activity"/>
    <property type="evidence" value="ECO:0007669"/>
    <property type="project" value="InterPro"/>
</dbReference>
<dbReference type="CDD" id="cd02257">
    <property type="entry name" value="Peptidase_C19"/>
    <property type="match status" value="1"/>
</dbReference>
<reference evidence="4" key="1">
    <citation type="submission" date="2020-11" db="EMBL/GenBank/DDBJ databases">
        <authorList>
            <person name="Tran Van P."/>
        </authorList>
    </citation>
    <scope>NUCLEOTIDE SEQUENCE</scope>
</reference>
<dbReference type="OrthoDB" id="205782at2759"/>
<dbReference type="PANTHER" id="PTHR22975">
    <property type="entry name" value="UBIQUITIN SPECIFIC PROTEINASE"/>
    <property type="match status" value="1"/>
</dbReference>
<feature type="compositionally biased region" description="Low complexity" evidence="3">
    <location>
        <begin position="740"/>
        <end position="754"/>
    </location>
</feature>
<keyword evidence="2" id="KW-0378">Hydrolase</keyword>
<feature type="compositionally biased region" description="Polar residues" evidence="3">
    <location>
        <begin position="512"/>
        <end position="528"/>
    </location>
</feature>
<gene>
    <name evidence="4" type="ORF">CTOB1V02_LOCUS1112</name>
</gene>
<feature type="compositionally biased region" description="Low complexity" evidence="3">
    <location>
        <begin position="479"/>
        <end position="492"/>
    </location>
</feature>
<feature type="region of interest" description="Disordered" evidence="3">
    <location>
        <begin position="1207"/>
        <end position="1261"/>
    </location>
</feature>
<feature type="compositionally biased region" description="Pro residues" evidence="3">
    <location>
        <begin position="1025"/>
        <end position="1039"/>
    </location>
</feature>
<dbReference type="InterPro" id="IPR001394">
    <property type="entry name" value="Peptidase_C19_UCH"/>
</dbReference>
<evidence type="ECO:0000256" key="3">
    <source>
        <dbReference type="SAM" id="MobiDB-lite"/>
    </source>
</evidence>
<evidence type="ECO:0000256" key="2">
    <source>
        <dbReference type="ARBA" id="ARBA00022801"/>
    </source>
</evidence>
<feature type="compositionally biased region" description="Low complexity" evidence="3">
    <location>
        <begin position="865"/>
        <end position="878"/>
    </location>
</feature>
<feature type="compositionally biased region" description="Basic residues" evidence="3">
    <location>
        <begin position="768"/>
        <end position="787"/>
    </location>
</feature>
<feature type="compositionally biased region" description="Polar residues" evidence="3">
    <location>
        <begin position="1394"/>
        <end position="1405"/>
    </location>
</feature>
<feature type="region of interest" description="Disordered" evidence="3">
    <location>
        <begin position="1360"/>
        <end position="1470"/>
    </location>
</feature>
<evidence type="ECO:0000256" key="1">
    <source>
        <dbReference type="ARBA" id="ARBA00022786"/>
    </source>
</evidence>
<name>A0A7R8W4V8_9CRUS</name>
<sequence>MYEVTPRYQTVCSSHVGLMNEKELFRQFQAGGDAALPPDALRRALSTTFNNQQRFQLGCMDDAAECFENILMRIHAHLSLPTCPNVDDPCTAPHCLPHGRFAMSLVEQSVCGACGATSEPLPFTQMVHYVSASALTQLAPFDPARPSGNPHSLPGGKDLSPNFGDLLKKAGGMGDIRDCPSGCGAKIQICRSLMNRPDIVSVGIVWDSERADLNQIMAVYDAIGTSLQLSDVYHAVSDESWAQGTTHQLVGVVTYYGKHYSTFFFHSKLALWIYFDDCTVREIGPHWSQVVDKSRRGHFQPLLLLYANPDGVPMDGSTAPKFVTYVPGHCPSNKFGSLPRRAMTPNPEQLSTSAPGKAPHLRSASEMVRRAVTPNPSQTDSEFSDYQNITAFQHLYQNGVYSGDLLNTSMDGATAYLQAKQSSPRSAAVPPDPLSKIKMSPGSNVPGKRDSGNWSGDRNSASSSSSTSQENSYLYMVGSRRPLPSSLPSPSSGREPHPPPKEKMADAGYDSYSLSSNDSFPIQQPSKSSLRRIPEGISTGGSSYLSPPVALDGSDCEKLCREADAYLEISRSKEDLGDLETAITLCTDAATKARAAMDAPYNNPQAIAVARMKHNTCVMRLRSLQKKALQRQESLNSHGSSASDDSTKKKPEGRHSRQGSRDSQSGAGGKGRTGNHSRQNSKEDPLTSASASGGGNGFSKTQGIEIYATLPKSKSKKLQETLHNVAQQSADDNAKRIQRTHSGSSTATSTTSTAADDDRTATSGAVKKQPHKVRRKLMGGLIRRKQRSMPDLRAEEGQETAPETDLSRPSTPTGGDKTAGYISEGSESNPSLTKSKLMRKNHGNVRDRVPPPPPLRKNSQLSNTSPAAIRPRSSSSSRVPDQDRDCKVYRSTEGMTSANPYQNLPFASPSTAKAEPEETVMVSAMIHHERSASDQSTILQTSFEASSADTLDSTASDAASSNVRGHSRQPSDDFPEPPPPLDSAIPDLIAEQLRGSFTPKGQLKEHLQTERPFSPVNVQTTAVSPKPPLNPKPPLPPPLEKLRISTSESPAILHHSASAGNLQQSSSLLAELQAKRQCILESPSKKSSSAPSSGTSSPSSMISSSSPSIQKSSPSNPLLQELQAKQAVMRLKKQMDLPVTSETLMTSATVATTSTTSSVASTNAKKSSTIKNLASRFEQSLKFSQAPVNPHPTFTVKPLVSSPSAVDAPPPVMLPSSGQPSRVPPLVQPTSVEDSTFSSDTSFNTSMESSSTTSTSVGPQPILSNELRKSMRRLKKSVTFCDQVTLVSATNPVEDGFVNDEFLPNPILERVLRNAGIKTDNPSLEVVTPENPIPAQISPVSSAPPPTHIISAYKEDLRNSYPSAPFRPPPPSAYQPVPNGDLRRVPNVRPRGATPQQHIPASSANGYAFQPSQPHIPSSQPAMFRPPADKLGLPAPSVYQAPPRRAPPYPQPPPVRGPLSPSAAMHTNGLPPVSAATSGSLTSLSSVMMSGNPCDLCHKKPVIGNAIYCQDCEFYMSRFKPQPSLANGQTHATST</sequence>
<feature type="compositionally biased region" description="Basic and acidic residues" evidence="3">
    <location>
        <begin position="880"/>
        <end position="890"/>
    </location>
</feature>
<feature type="region of interest" description="Disordered" evidence="3">
    <location>
        <begin position="724"/>
        <end position="917"/>
    </location>
</feature>
<feature type="compositionally biased region" description="Basic and acidic residues" evidence="3">
    <location>
        <begin position="645"/>
        <end position="655"/>
    </location>
</feature>
<dbReference type="SUPFAM" id="SSF54001">
    <property type="entry name" value="Cysteine proteinases"/>
    <property type="match status" value="1"/>
</dbReference>
<dbReference type="EMBL" id="OB660153">
    <property type="protein sequence ID" value="CAD7223118.1"/>
    <property type="molecule type" value="Genomic_DNA"/>
</dbReference>
<feature type="compositionally biased region" description="Low complexity" evidence="3">
    <location>
        <begin position="949"/>
        <end position="961"/>
    </location>
</feature>
<accession>A0A7R8W4V8</accession>
<dbReference type="Pfam" id="PF00443">
    <property type="entry name" value="UCH"/>
    <property type="match status" value="1"/>
</dbReference>
<dbReference type="GO" id="GO:0016579">
    <property type="term" value="P:protein deubiquitination"/>
    <property type="evidence" value="ECO:0007669"/>
    <property type="project" value="InterPro"/>
</dbReference>
<dbReference type="PROSITE" id="PS50235">
    <property type="entry name" value="USP_3"/>
    <property type="match status" value="1"/>
</dbReference>
<feature type="region of interest" description="Disordered" evidence="3">
    <location>
        <begin position="949"/>
        <end position="985"/>
    </location>
</feature>
<dbReference type="PANTHER" id="PTHR22975:SF9">
    <property type="entry name" value="ECHINUS SPLICE FORM 3"/>
    <property type="match status" value="1"/>
</dbReference>
<feature type="region of interest" description="Disordered" evidence="3">
    <location>
        <begin position="628"/>
        <end position="698"/>
    </location>
</feature>
<feature type="region of interest" description="Disordered" evidence="3">
    <location>
        <begin position="418"/>
        <end position="541"/>
    </location>
</feature>
<protein>
    <submittedName>
        <fullName evidence="4">Uncharacterized protein</fullName>
    </submittedName>
</protein>
<dbReference type="InterPro" id="IPR038765">
    <property type="entry name" value="Papain-like_cys_pep_sf"/>
</dbReference>
<evidence type="ECO:0000313" key="4">
    <source>
        <dbReference type="EMBL" id="CAD7223118.1"/>
    </source>
</evidence>
<feature type="region of interest" description="Disordered" evidence="3">
    <location>
        <begin position="1080"/>
        <end position="1116"/>
    </location>
</feature>
<feature type="compositionally biased region" description="Pro residues" evidence="3">
    <location>
        <begin position="1444"/>
        <end position="1456"/>
    </location>
</feature>
<feature type="compositionally biased region" description="Low complexity" evidence="3">
    <location>
        <begin position="453"/>
        <end position="472"/>
    </location>
</feature>
<proteinExistence type="predicted"/>
<organism evidence="4">
    <name type="scientific">Cyprideis torosa</name>
    <dbReference type="NCBI Taxonomy" id="163714"/>
    <lineage>
        <taxon>Eukaryota</taxon>
        <taxon>Metazoa</taxon>
        <taxon>Ecdysozoa</taxon>
        <taxon>Arthropoda</taxon>
        <taxon>Crustacea</taxon>
        <taxon>Oligostraca</taxon>
        <taxon>Ostracoda</taxon>
        <taxon>Podocopa</taxon>
        <taxon>Podocopida</taxon>
        <taxon>Cytherocopina</taxon>
        <taxon>Cytheroidea</taxon>
        <taxon>Cytherideidae</taxon>
        <taxon>Cyprideis</taxon>
    </lineage>
</organism>
<feature type="compositionally biased region" description="Polar residues" evidence="3">
    <location>
        <begin position="631"/>
        <end position="644"/>
    </location>
</feature>